<evidence type="ECO:0000313" key="7">
    <source>
        <dbReference type="EMBL" id="TXF12128.1"/>
    </source>
</evidence>
<feature type="transmembrane region" description="Helical" evidence="6">
    <location>
        <begin position="457"/>
        <end position="474"/>
    </location>
</feature>
<comment type="subcellular location">
    <subcellularLocation>
        <location evidence="1">Cell membrane</location>
        <topology evidence="1">Multi-pass membrane protein</topology>
    </subcellularLocation>
</comment>
<feature type="transmembrane region" description="Helical" evidence="6">
    <location>
        <begin position="434"/>
        <end position="451"/>
    </location>
</feature>
<dbReference type="GO" id="GO:0005886">
    <property type="term" value="C:plasma membrane"/>
    <property type="evidence" value="ECO:0007669"/>
    <property type="project" value="UniProtKB-SubCell"/>
</dbReference>
<feature type="transmembrane region" description="Helical" evidence="6">
    <location>
        <begin position="305"/>
        <end position="323"/>
    </location>
</feature>
<dbReference type="Proteomes" id="UP000321201">
    <property type="component" value="Unassembled WGS sequence"/>
</dbReference>
<evidence type="ECO:0000256" key="2">
    <source>
        <dbReference type="ARBA" id="ARBA00022475"/>
    </source>
</evidence>
<dbReference type="InParanoid" id="A0A5C7EIH6"/>
<evidence type="ECO:0000256" key="1">
    <source>
        <dbReference type="ARBA" id="ARBA00004651"/>
    </source>
</evidence>
<feature type="transmembrane region" description="Helical" evidence="6">
    <location>
        <begin position="12"/>
        <end position="34"/>
    </location>
</feature>
<comment type="caution">
    <text evidence="7">The sequence shown here is derived from an EMBL/GenBank/DDBJ whole genome shotgun (WGS) entry which is preliminary data.</text>
</comment>
<dbReference type="PANTHER" id="PTHR30250:SF26">
    <property type="entry name" value="PSMA PROTEIN"/>
    <property type="match status" value="1"/>
</dbReference>
<organism evidence="7 8">
    <name type="scientific">Pelomicrobium methylotrophicum</name>
    <dbReference type="NCBI Taxonomy" id="2602750"/>
    <lineage>
        <taxon>Bacteria</taxon>
        <taxon>Pseudomonadati</taxon>
        <taxon>Pseudomonadota</taxon>
        <taxon>Hydrogenophilia</taxon>
        <taxon>Hydrogenophilia incertae sedis</taxon>
        <taxon>Pelomicrobium</taxon>
    </lineage>
</organism>
<dbReference type="OrthoDB" id="9812647at2"/>
<dbReference type="RefSeq" id="WP_147799620.1">
    <property type="nucleotide sequence ID" value="NZ_VPFL01000008.1"/>
</dbReference>
<keyword evidence="3 6" id="KW-0812">Transmembrane</keyword>
<protein>
    <submittedName>
        <fullName evidence="7">Flippase</fullName>
    </submittedName>
</protein>
<feature type="transmembrane region" description="Helical" evidence="6">
    <location>
        <begin position="224"/>
        <end position="245"/>
    </location>
</feature>
<feature type="transmembrane region" description="Helical" evidence="6">
    <location>
        <begin position="82"/>
        <end position="106"/>
    </location>
</feature>
<sequence>MNAHRLARNTFYNLIGQGAPMLLALLAFPLLIQHLGTDRFGALTLVWAVIGYFSLFDLGISRALIRIVAERTAAGRDDEVPVFVWTALGLTCALGMAAALLLAAVTPWMVTGVLSIPQELQQETRLALYVLAASLPLVTTSAALKGVLEGRHHFGVSNAIQVGTGMVTFLGPLAVLPISTSIAAIMVVLVAGRLMAWLAYFVTSIRLLPAAHRHFAFERRSAAVLLRVGGWMAVSSIIGPIMVYMDRFVIGSLISLAAVAYYVTPYEVVTKLWLIPGALAAVLYPTFSAAYAQDRERTARLFGQGVKYAFITLFPVTLAFVTLSYEALELWIGTEFAQNSYRVLQILAVGVLINSLAQIAYALVQGAGRPDLTAKFHLAELPFYLAALGWLAHTYGVTGAALAWTGRVAVDAGLLFFAATRLMSAVTAPHLKRLWLLASLAGISIVTGATLDNVTAKLGFLGIGLPALLSWCWLRWFSAEERAVVLGLLSQSKIVQPLFCKFLRRVS</sequence>
<reference evidence="7 8" key="1">
    <citation type="submission" date="2019-08" db="EMBL/GenBank/DDBJ databases">
        <title>Pelomicrobium methylotrophicum gen. nov., sp. nov. a moderately thermophilic, facultatively anaerobic, lithoautotrophic and methylotrophic bacterium isolated from a terrestrial mud volcano.</title>
        <authorList>
            <person name="Slobodkina G.B."/>
            <person name="Merkel A.Y."/>
            <person name="Slobodkin A.I."/>
        </authorList>
    </citation>
    <scope>NUCLEOTIDE SEQUENCE [LARGE SCALE GENOMIC DNA]</scope>
    <source>
        <strain evidence="7 8">SM250</strain>
    </source>
</reference>
<feature type="transmembrane region" description="Helical" evidence="6">
    <location>
        <begin position="40"/>
        <end position="61"/>
    </location>
</feature>
<keyword evidence="5 6" id="KW-0472">Membrane</keyword>
<evidence type="ECO:0000256" key="5">
    <source>
        <dbReference type="ARBA" id="ARBA00023136"/>
    </source>
</evidence>
<feature type="transmembrane region" description="Helical" evidence="6">
    <location>
        <begin position="272"/>
        <end position="293"/>
    </location>
</feature>
<dbReference type="FunCoup" id="A0A5C7EIH6">
    <property type="interactions" value="106"/>
</dbReference>
<feature type="transmembrane region" description="Helical" evidence="6">
    <location>
        <begin position="126"/>
        <end position="144"/>
    </location>
</feature>
<gene>
    <name evidence="7" type="ORF">FR698_07745</name>
</gene>
<evidence type="ECO:0000256" key="3">
    <source>
        <dbReference type="ARBA" id="ARBA00022692"/>
    </source>
</evidence>
<keyword evidence="8" id="KW-1185">Reference proteome</keyword>
<dbReference type="Pfam" id="PF01943">
    <property type="entry name" value="Polysacc_synt"/>
    <property type="match status" value="1"/>
</dbReference>
<evidence type="ECO:0000313" key="8">
    <source>
        <dbReference type="Proteomes" id="UP000321201"/>
    </source>
</evidence>
<dbReference type="PANTHER" id="PTHR30250">
    <property type="entry name" value="PST FAMILY PREDICTED COLANIC ACID TRANSPORTER"/>
    <property type="match status" value="1"/>
</dbReference>
<dbReference type="AlphaFoldDB" id="A0A5C7EIH6"/>
<dbReference type="InterPro" id="IPR002797">
    <property type="entry name" value="Polysacc_synth"/>
</dbReference>
<proteinExistence type="predicted"/>
<feature type="transmembrane region" description="Helical" evidence="6">
    <location>
        <begin position="182"/>
        <end position="203"/>
    </location>
</feature>
<keyword evidence="4 6" id="KW-1133">Transmembrane helix</keyword>
<dbReference type="EMBL" id="VPFL01000008">
    <property type="protein sequence ID" value="TXF12128.1"/>
    <property type="molecule type" value="Genomic_DNA"/>
</dbReference>
<feature type="transmembrane region" description="Helical" evidence="6">
    <location>
        <begin position="376"/>
        <end position="395"/>
    </location>
</feature>
<accession>A0A5C7EIH6</accession>
<dbReference type="InterPro" id="IPR050833">
    <property type="entry name" value="Poly_Biosynth_Transport"/>
</dbReference>
<name>A0A5C7EIH6_9PROT</name>
<feature type="transmembrane region" description="Helical" evidence="6">
    <location>
        <begin position="343"/>
        <end position="364"/>
    </location>
</feature>
<evidence type="ECO:0000256" key="4">
    <source>
        <dbReference type="ARBA" id="ARBA00022989"/>
    </source>
</evidence>
<evidence type="ECO:0000256" key="6">
    <source>
        <dbReference type="SAM" id="Phobius"/>
    </source>
</evidence>
<feature type="transmembrane region" description="Helical" evidence="6">
    <location>
        <begin position="156"/>
        <end position="176"/>
    </location>
</feature>
<keyword evidence="2" id="KW-1003">Cell membrane</keyword>
<dbReference type="CDD" id="cd13128">
    <property type="entry name" value="MATE_Wzx_like"/>
    <property type="match status" value="1"/>
</dbReference>